<evidence type="ECO:0000259" key="18">
    <source>
        <dbReference type="Pfam" id="PF00485"/>
    </source>
</evidence>
<protein>
    <recommendedName>
        <fullName evidence="6 16">Uridine kinase</fullName>
        <ecNumber evidence="5 16">2.7.1.48</ecNumber>
    </recommendedName>
    <alternativeName>
        <fullName evidence="12 16">Cytidine monophosphokinase</fullName>
    </alternativeName>
    <alternativeName>
        <fullName evidence="13 16">Uridine monophosphokinase</fullName>
    </alternativeName>
</protein>
<comment type="subcellular location">
    <subcellularLocation>
        <location evidence="1 16 17">Cytoplasm</location>
    </subcellularLocation>
</comment>
<evidence type="ECO:0000256" key="6">
    <source>
        <dbReference type="ARBA" id="ARBA00021478"/>
    </source>
</evidence>
<evidence type="ECO:0000256" key="2">
    <source>
        <dbReference type="ARBA" id="ARBA00004690"/>
    </source>
</evidence>
<dbReference type="PANTHER" id="PTHR10285">
    <property type="entry name" value="URIDINE KINASE"/>
    <property type="match status" value="1"/>
</dbReference>
<evidence type="ECO:0000256" key="10">
    <source>
        <dbReference type="ARBA" id="ARBA00022777"/>
    </source>
</evidence>
<evidence type="ECO:0000256" key="12">
    <source>
        <dbReference type="ARBA" id="ARBA00030641"/>
    </source>
</evidence>
<dbReference type="InterPro" id="IPR006083">
    <property type="entry name" value="PRK/URK"/>
</dbReference>
<dbReference type="InterPro" id="IPR027417">
    <property type="entry name" value="P-loop_NTPase"/>
</dbReference>
<dbReference type="OrthoDB" id="9777642at2"/>
<name>A0A151B812_9CLOT</name>
<evidence type="ECO:0000313" key="20">
    <source>
        <dbReference type="Proteomes" id="UP000075531"/>
    </source>
</evidence>
<organism evidence="19 20">
    <name type="scientific">Clostridium tepidiprofundi DSM 19306</name>
    <dbReference type="NCBI Taxonomy" id="1121338"/>
    <lineage>
        <taxon>Bacteria</taxon>
        <taxon>Bacillati</taxon>
        <taxon>Bacillota</taxon>
        <taxon>Clostridia</taxon>
        <taxon>Eubacteriales</taxon>
        <taxon>Clostridiaceae</taxon>
        <taxon>Clostridium</taxon>
    </lineage>
</organism>
<dbReference type="STRING" id="1121338.CLTEP_03470"/>
<dbReference type="Gene3D" id="3.40.50.300">
    <property type="entry name" value="P-loop containing nucleotide triphosphate hydrolases"/>
    <property type="match status" value="1"/>
</dbReference>
<dbReference type="Pfam" id="PF00485">
    <property type="entry name" value="PRK"/>
    <property type="match status" value="1"/>
</dbReference>
<evidence type="ECO:0000313" key="19">
    <source>
        <dbReference type="EMBL" id="KYH35953.1"/>
    </source>
</evidence>
<evidence type="ECO:0000256" key="9">
    <source>
        <dbReference type="ARBA" id="ARBA00022741"/>
    </source>
</evidence>
<comment type="catalytic activity">
    <reaction evidence="14 17">
        <text>cytidine + ATP = CMP + ADP + H(+)</text>
        <dbReference type="Rhea" id="RHEA:24674"/>
        <dbReference type="ChEBI" id="CHEBI:15378"/>
        <dbReference type="ChEBI" id="CHEBI:17562"/>
        <dbReference type="ChEBI" id="CHEBI:30616"/>
        <dbReference type="ChEBI" id="CHEBI:60377"/>
        <dbReference type="ChEBI" id="CHEBI:456216"/>
        <dbReference type="EC" id="2.7.1.48"/>
    </reaction>
</comment>
<evidence type="ECO:0000256" key="13">
    <source>
        <dbReference type="ARBA" id="ARBA00031452"/>
    </source>
</evidence>
<keyword evidence="8 16" id="KW-0808">Transferase</keyword>
<evidence type="ECO:0000256" key="15">
    <source>
        <dbReference type="ARBA" id="ARBA00048909"/>
    </source>
</evidence>
<evidence type="ECO:0000256" key="5">
    <source>
        <dbReference type="ARBA" id="ARBA00012137"/>
    </source>
</evidence>
<evidence type="ECO:0000256" key="16">
    <source>
        <dbReference type="HAMAP-Rule" id="MF_00551"/>
    </source>
</evidence>
<evidence type="ECO:0000256" key="17">
    <source>
        <dbReference type="RuleBase" id="RU003825"/>
    </source>
</evidence>
<keyword evidence="11 16" id="KW-0067">ATP-binding</keyword>
<dbReference type="InterPro" id="IPR000764">
    <property type="entry name" value="Uridine_kinase-like"/>
</dbReference>
<accession>A0A151B812</accession>
<keyword evidence="7 16" id="KW-0963">Cytoplasm</keyword>
<comment type="catalytic activity">
    <reaction evidence="15 16 17">
        <text>uridine + ATP = UMP + ADP + H(+)</text>
        <dbReference type="Rhea" id="RHEA:16825"/>
        <dbReference type="ChEBI" id="CHEBI:15378"/>
        <dbReference type="ChEBI" id="CHEBI:16704"/>
        <dbReference type="ChEBI" id="CHEBI:30616"/>
        <dbReference type="ChEBI" id="CHEBI:57865"/>
        <dbReference type="ChEBI" id="CHEBI:456216"/>
        <dbReference type="EC" id="2.7.1.48"/>
    </reaction>
</comment>
<dbReference type="RefSeq" id="WP_066821574.1">
    <property type="nucleotide sequence ID" value="NZ_LTBA01000001.1"/>
</dbReference>
<comment type="similarity">
    <text evidence="4 16 17">Belongs to the uridine kinase family.</text>
</comment>
<evidence type="ECO:0000256" key="7">
    <source>
        <dbReference type="ARBA" id="ARBA00022490"/>
    </source>
</evidence>
<evidence type="ECO:0000256" key="8">
    <source>
        <dbReference type="ARBA" id="ARBA00022679"/>
    </source>
</evidence>
<feature type="binding site" evidence="16">
    <location>
        <begin position="11"/>
        <end position="18"/>
    </location>
    <ligand>
        <name>ATP</name>
        <dbReference type="ChEBI" id="CHEBI:30616"/>
    </ligand>
</feature>
<comment type="pathway">
    <text evidence="2 16 17">Pyrimidine metabolism; UMP biosynthesis via salvage pathway; UMP from uridine: step 1/1.</text>
</comment>
<evidence type="ECO:0000256" key="3">
    <source>
        <dbReference type="ARBA" id="ARBA00004784"/>
    </source>
</evidence>
<dbReference type="GO" id="GO:0005737">
    <property type="term" value="C:cytoplasm"/>
    <property type="evidence" value="ECO:0007669"/>
    <property type="project" value="UniProtKB-SubCell"/>
</dbReference>
<proteinExistence type="inferred from homology"/>
<dbReference type="CDD" id="cd02023">
    <property type="entry name" value="UMPK"/>
    <property type="match status" value="1"/>
</dbReference>
<keyword evidence="10 16" id="KW-0418">Kinase</keyword>
<gene>
    <name evidence="16 19" type="primary">udk</name>
    <name evidence="19" type="ORF">CLTEP_03470</name>
</gene>
<comment type="pathway">
    <text evidence="3 16 17">Pyrimidine metabolism; CTP biosynthesis via salvage pathway; CTP from cytidine: step 1/3.</text>
</comment>
<keyword evidence="9 16" id="KW-0547">Nucleotide-binding</keyword>
<sequence length="206" mass="23766">MKRPVIIGITGGSGSGKSTISRAIFEKFDDECIATIEMDSYYKDQSQLTFEERVKTNYDHPDAFDTDLLIEHIEALSNGQAINKPIYDFEIHNRKKETILVQPRDIIIVEGILVLEDEKLRNLMDIKIFVDTDPDVRFIRRLVRDIKERGRTVQSVIDQYLNVVRPMHMQFTEPTKRYADLIIPEGGHNKVAIDVITANIKHILQN</sequence>
<evidence type="ECO:0000256" key="1">
    <source>
        <dbReference type="ARBA" id="ARBA00004496"/>
    </source>
</evidence>
<dbReference type="InterPro" id="IPR026008">
    <property type="entry name" value="Uridine_kinase"/>
</dbReference>
<dbReference type="UniPathway" id="UPA00579">
    <property type="reaction ID" value="UER00640"/>
</dbReference>
<dbReference type="NCBIfam" id="TIGR00235">
    <property type="entry name" value="udk"/>
    <property type="match status" value="1"/>
</dbReference>
<dbReference type="GO" id="GO:0004849">
    <property type="term" value="F:uridine kinase activity"/>
    <property type="evidence" value="ECO:0007669"/>
    <property type="project" value="UniProtKB-UniRule"/>
</dbReference>
<dbReference type="NCBIfam" id="NF004018">
    <property type="entry name" value="PRK05480.1"/>
    <property type="match status" value="1"/>
</dbReference>
<evidence type="ECO:0000256" key="14">
    <source>
        <dbReference type="ARBA" id="ARBA00047436"/>
    </source>
</evidence>
<dbReference type="UniPathway" id="UPA00574">
    <property type="reaction ID" value="UER00637"/>
</dbReference>
<dbReference type="EMBL" id="LTBA01000001">
    <property type="protein sequence ID" value="KYH35953.1"/>
    <property type="molecule type" value="Genomic_DNA"/>
</dbReference>
<dbReference type="Proteomes" id="UP000075531">
    <property type="component" value="Unassembled WGS sequence"/>
</dbReference>
<dbReference type="GO" id="GO:0043771">
    <property type="term" value="F:cytidine kinase activity"/>
    <property type="evidence" value="ECO:0007669"/>
    <property type="project" value="RHEA"/>
</dbReference>
<evidence type="ECO:0000256" key="4">
    <source>
        <dbReference type="ARBA" id="ARBA00005408"/>
    </source>
</evidence>
<comment type="caution">
    <text evidence="19">The sequence shown here is derived from an EMBL/GenBank/DDBJ whole genome shotgun (WGS) entry which is preliminary data.</text>
</comment>
<dbReference type="PRINTS" id="PR00988">
    <property type="entry name" value="URIDINKINASE"/>
</dbReference>
<feature type="domain" description="Phosphoribulokinase/uridine kinase" evidence="18">
    <location>
        <begin position="6"/>
        <end position="192"/>
    </location>
</feature>
<keyword evidence="20" id="KW-1185">Reference proteome</keyword>
<dbReference type="SUPFAM" id="SSF52540">
    <property type="entry name" value="P-loop containing nucleoside triphosphate hydrolases"/>
    <property type="match status" value="1"/>
</dbReference>
<reference evidence="19 20" key="1">
    <citation type="submission" date="2016-02" db="EMBL/GenBank/DDBJ databases">
        <title>Genome sequence of Clostridium tepidiprofundi DSM 19306.</title>
        <authorList>
            <person name="Poehlein A."/>
            <person name="Daniel R."/>
        </authorList>
    </citation>
    <scope>NUCLEOTIDE SEQUENCE [LARGE SCALE GENOMIC DNA]</scope>
    <source>
        <strain evidence="19 20">DSM 19306</strain>
    </source>
</reference>
<dbReference type="GO" id="GO:0044206">
    <property type="term" value="P:UMP salvage"/>
    <property type="evidence" value="ECO:0007669"/>
    <property type="project" value="UniProtKB-UniRule"/>
</dbReference>
<dbReference type="AlphaFoldDB" id="A0A151B812"/>
<evidence type="ECO:0000256" key="11">
    <source>
        <dbReference type="ARBA" id="ARBA00022840"/>
    </source>
</evidence>
<dbReference type="EC" id="2.7.1.48" evidence="5 16"/>
<dbReference type="HAMAP" id="MF_00551">
    <property type="entry name" value="Uridine_kinase"/>
    <property type="match status" value="1"/>
</dbReference>
<dbReference type="PATRIC" id="fig|1121338.3.peg.351"/>
<dbReference type="GO" id="GO:0005524">
    <property type="term" value="F:ATP binding"/>
    <property type="evidence" value="ECO:0007669"/>
    <property type="project" value="UniProtKB-UniRule"/>
</dbReference>
<dbReference type="GO" id="GO:0044211">
    <property type="term" value="P:CTP salvage"/>
    <property type="evidence" value="ECO:0007669"/>
    <property type="project" value="UniProtKB-UniRule"/>
</dbReference>